<evidence type="ECO:0000313" key="1">
    <source>
        <dbReference type="EMBL" id="SFM76783.1"/>
    </source>
</evidence>
<dbReference type="STRING" id="582667.SAMN05192568_105428"/>
<name>A0A1I4TJH1_9HYPH</name>
<sequence length="137" mass="15409">MAKMRWRPIAECPQKLTRAVVFDPENSGLSGLGDEIWDERAITASRRDDGSWRVDSYQGGYTIKPTHFLDVGVPSGYSIAPDPEALRAREAAVRVRAEREAAARNADQAQCERALNAEREAYWSNPENLRRFLSGED</sequence>
<dbReference type="AlphaFoldDB" id="A0A1I4TJH1"/>
<dbReference type="Proteomes" id="UP000199048">
    <property type="component" value="Unassembled WGS sequence"/>
</dbReference>
<protein>
    <submittedName>
        <fullName evidence="1">Uncharacterized protein</fullName>
    </submittedName>
</protein>
<dbReference type="EMBL" id="FOTK01000054">
    <property type="protein sequence ID" value="SFM76783.1"/>
    <property type="molecule type" value="Genomic_DNA"/>
</dbReference>
<organism evidence="1 2">
    <name type="scientific">Methylobacterium pseudosasicola</name>
    <dbReference type="NCBI Taxonomy" id="582667"/>
    <lineage>
        <taxon>Bacteria</taxon>
        <taxon>Pseudomonadati</taxon>
        <taxon>Pseudomonadota</taxon>
        <taxon>Alphaproteobacteria</taxon>
        <taxon>Hyphomicrobiales</taxon>
        <taxon>Methylobacteriaceae</taxon>
        <taxon>Methylobacterium</taxon>
    </lineage>
</organism>
<accession>A0A1I4TJH1</accession>
<gene>
    <name evidence="1" type="ORF">SAMN05192568_105428</name>
</gene>
<dbReference type="RefSeq" id="WP_139234255.1">
    <property type="nucleotide sequence ID" value="NZ_FOTK01000054.1"/>
</dbReference>
<reference evidence="2" key="1">
    <citation type="submission" date="2016-10" db="EMBL/GenBank/DDBJ databases">
        <authorList>
            <person name="Varghese N."/>
            <person name="Submissions S."/>
        </authorList>
    </citation>
    <scope>NUCLEOTIDE SEQUENCE [LARGE SCALE GENOMIC DNA]</scope>
    <source>
        <strain evidence="2">BL36</strain>
    </source>
</reference>
<keyword evidence="2" id="KW-1185">Reference proteome</keyword>
<evidence type="ECO:0000313" key="2">
    <source>
        <dbReference type="Proteomes" id="UP000199048"/>
    </source>
</evidence>
<proteinExistence type="predicted"/>